<comment type="similarity">
    <text evidence="3">Belongs to the synaptobrevin family.</text>
</comment>
<dbReference type="Pfam" id="PF13774">
    <property type="entry name" value="Longin"/>
    <property type="match status" value="1"/>
</dbReference>
<dbReference type="Proteomes" id="UP000078546">
    <property type="component" value="Unassembled WGS sequence"/>
</dbReference>
<comment type="subcellular location">
    <subcellularLocation>
        <location evidence="1">Endoplasmic reticulum membrane</location>
        <topology evidence="1">Single-pass type IV membrane protein</topology>
    </subcellularLocation>
    <subcellularLocation>
        <location evidence="2">Golgi apparatus membrane</location>
    </subcellularLocation>
</comment>
<evidence type="ECO:0000259" key="13">
    <source>
        <dbReference type="PROSITE" id="PS50859"/>
    </source>
</evidence>
<evidence type="ECO:0000259" key="14">
    <source>
        <dbReference type="PROSITE" id="PS50892"/>
    </source>
</evidence>
<organism evidence="15 18">
    <name type="scientific">Plasmodium ovale curtisi</name>
    <dbReference type="NCBI Taxonomy" id="864141"/>
    <lineage>
        <taxon>Eukaryota</taxon>
        <taxon>Sar</taxon>
        <taxon>Alveolata</taxon>
        <taxon>Apicomplexa</taxon>
        <taxon>Aconoidasida</taxon>
        <taxon>Haemosporida</taxon>
        <taxon>Plasmodiidae</taxon>
        <taxon>Plasmodium</taxon>
        <taxon>Plasmodium (Plasmodium)</taxon>
    </lineage>
</organism>
<evidence type="ECO:0000313" key="16">
    <source>
        <dbReference type="EMBL" id="SBS88947.1"/>
    </source>
</evidence>
<evidence type="ECO:0000256" key="12">
    <source>
        <dbReference type="PROSITE-ProRule" id="PRU00290"/>
    </source>
</evidence>
<feature type="domain" description="Longin" evidence="13">
    <location>
        <begin position="6"/>
        <end position="124"/>
    </location>
</feature>
<keyword evidence="6" id="KW-0256">Endoplasmic reticulum</keyword>
<reference evidence="15" key="2">
    <citation type="submission" date="2016-05" db="EMBL/GenBank/DDBJ databases">
        <authorList>
            <person name="Lavstsen T."/>
            <person name="Jespersen J.S."/>
        </authorList>
    </citation>
    <scope>NUCLEOTIDE SEQUENCE [LARGE SCALE GENOMIC DNA]</scope>
</reference>
<evidence type="ECO:0000256" key="2">
    <source>
        <dbReference type="ARBA" id="ARBA00004394"/>
    </source>
</evidence>
<evidence type="ECO:0000313" key="17">
    <source>
        <dbReference type="Proteomes" id="UP000078546"/>
    </source>
</evidence>
<name>A0A1A8VR62_PLAOA</name>
<dbReference type="InterPro" id="IPR006387">
    <property type="entry name" value="CPW_WPC_dom"/>
</dbReference>
<evidence type="ECO:0000256" key="7">
    <source>
        <dbReference type="ARBA" id="ARBA00022927"/>
    </source>
</evidence>
<evidence type="ECO:0000256" key="3">
    <source>
        <dbReference type="ARBA" id="ARBA00008025"/>
    </source>
</evidence>
<evidence type="ECO:0000256" key="1">
    <source>
        <dbReference type="ARBA" id="ARBA00004163"/>
    </source>
</evidence>
<dbReference type="PROSITE" id="PS50859">
    <property type="entry name" value="LONGIN"/>
    <property type="match status" value="1"/>
</dbReference>
<dbReference type="SMART" id="SM01270">
    <property type="entry name" value="Longin"/>
    <property type="match status" value="1"/>
</dbReference>
<dbReference type="SUPFAM" id="SSF64356">
    <property type="entry name" value="SNARE-like"/>
    <property type="match status" value="1"/>
</dbReference>
<sequence>MCDVVLLCRVSDGLTLVETNSESKNISHKLELKKLCKKLQTFPNLSTVTSNQFNYHFLIDNGIAYIAVFPVTYPKKLAFLFLNDICKQFNEELMIQYGTHSIDYRSIIETIEKPYSFIKFDRKITKIKQEYKDPRSNIAIKKLNDSLNEVSSIMKKNIDDILLRGENLEDVGRKAFNLKFESEKFKKASRVLSLRYTLYHLWVQNEREKKKKSDETGERKISKYNYGSLKKKFSIEDKEQSKDEKEKEVSNINVEGVNFSTDGDYPNHEYKKCMDLIEKEFHEKKGDENLKVKEELEKLCLKKKEEDEEEEKMKRIKLQVDGQNVVTEKDKKNKEIKSQLGLSTKLEVSSKLLRESLSEMKNCTRNYRQKCPMNWKVSTSNSLYCVAPDSYIGPCAKKINNDIDISEKIKMEKKCLVFWQCDNNCIQDFENSFCPLDWVMFNEEYCTAPENYAGNCLTRINFLNMSNKEKSIYSNLCDVRWPCKENCEHDYSVLCPHGWVEGNNGFCLATSTYKGNCSKKMYLKHLDKMMKQMYEQKCQFTYPCVNACEKNYDELCPNLWLSVNENECAPSEYYNGNCKENYIFKNRNMEEKKLFEKLCDVSYSCLKQCKRDYSYTCPIGWKETLSFCLAPPSYKHSCNKLIKKNMNQKEKIEIGKKCNVFWPCANYEILLKKLIYNNFSEEDYLSVVSGPVDNTTGAQNIGENFPVEYSPDRTHFCLESGAENDTYCFVVSIVKISDLQSRMGAQYAVAAQLHSLLLANIIMVIEADTGPGSNIFLMHAHPDICTYAYS</sequence>
<dbReference type="InterPro" id="IPR042855">
    <property type="entry name" value="V_SNARE_CC"/>
</dbReference>
<dbReference type="GO" id="GO:0006888">
    <property type="term" value="P:endoplasmic reticulum to Golgi vesicle-mediated transport"/>
    <property type="evidence" value="ECO:0007669"/>
    <property type="project" value="InterPro"/>
</dbReference>
<evidence type="ECO:0000313" key="18">
    <source>
        <dbReference type="Proteomes" id="UP000078560"/>
    </source>
</evidence>
<dbReference type="CDD" id="cd14824">
    <property type="entry name" value="Longin"/>
    <property type="match status" value="1"/>
</dbReference>
<dbReference type="InterPro" id="IPR011012">
    <property type="entry name" value="Longin-like_dom_sf"/>
</dbReference>
<dbReference type="NCBIfam" id="TIGR01492">
    <property type="entry name" value="CPW_WPC"/>
    <property type="match status" value="5"/>
</dbReference>
<dbReference type="FunFam" id="3.30.450.50:FF:000016">
    <property type="entry name" value="Vesicle transporter Sec22"/>
    <property type="match status" value="1"/>
</dbReference>
<dbReference type="AlphaFoldDB" id="A0A1A8VR62"/>
<keyword evidence="11" id="KW-0472">Membrane</keyword>
<evidence type="ECO:0000256" key="4">
    <source>
        <dbReference type="ARBA" id="ARBA00022448"/>
    </source>
</evidence>
<dbReference type="GO" id="GO:0005789">
    <property type="term" value="C:endoplasmic reticulum membrane"/>
    <property type="evidence" value="ECO:0007669"/>
    <property type="project" value="UniProtKB-SubCell"/>
</dbReference>
<dbReference type="SMART" id="SM01099">
    <property type="entry name" value="CPW_WPC"/>
    <property type="match status" value="5"/>
</dbReference>
<feature type="domain" description="V-SNARE coiled-coil homology" evidence="14">
    <location>
        <begin position="139"/>
        <end position="199"/>
    </location>
</feature>
<dbReference type="Gene3D" id="3.30.450.50">
    <property type="entry name" value="Longin domain"/>
    <property type="match status" value="1"/>
</dbReference>
<evidence type="ECO:0000256" key="6">
    <source>
        <dbReference type="ARBA" id="ARBA00022824"/>
    </source>
</evidence>
<dbReference type="GO" id="GO:0006890">
    <property type="term" value="P:retrograde vesicle-mediated transport, Golgi to endoplasmic reticulum"/>
    <property type="evidence" value="ECO:0007669"/>
    <property type="project" value="InterPro"/>
</dbReference>
<dbReference type="PROSITE" id="PS50892">
    <property type="entry name" value="V_SNARE"/>
    <property type="match status" value="1"/>
</dbReference>
<dbReference type="Pfam" id="PF00957">
    <property type="entry name" value="Synaptobrevin"/>
    <property type="match status" value="1"/>
</dbReference>
<evidence type="ECO:0000256" key="5">
    <source>
        <dbReference type="ARBA" id="ARBA00022692"/>
    </source>
</evidence>
<dbReference type="InterPro" id="IPR010908">
    <property type="entry name" value="Longin_dom"/>
</dbReference>
<accession>A0A1A8VR62</accession>
<protein>
    <submittedName>
        <fullName evidence="15">CPW-WPC family protein, putative</fullName>
    </submittedName>
</protein>
<dbReference type="PANTHER" id="PTHR45837">
    <property type="entry name" value="VESICLE-TRAFFICKING PROTEIN SEC22B"/>
    <property type="match status" value="1"/>
</dbReference>
<keyword evidence="10 12" id="KW-0175">Coiled coil</keyword>
<dbReference type="Gene3D" id="1.20.5.110">
    <property type="match status" value="1"/>
</dbReference>
<keyword evidence="7" id="KW-0653">Protein transport</keyword>
<proteinExistence type="inferred from homology"/>
<dbReference type="EMBL" id="FLQV01000298">
    <property type="protein sequence ID" value="SBS88947.1"/>
    <property type="molecule type" value="Genomic_DNA"/>
</dbReference>
<dbReference type="GO" id="GO:0005484">
    <property type="term" value="F:SNAP receptor activity"/>
    <property type="evidence" value="ECO:0007669"/>
    <property type="project" value="InterPro"/>
</dbReference>
<keyword evidence="5" id="KW-0812">Transmembrane</keyword>
<evidence type="ECO:0000256" key="11">
    <source>
        <dbReference type="ARBA" id="ARBA00023136"/>
    </source>
</evidence>
<dbReference type="EMBL" id="FLQU01000235">
    <property type="protein sequence ID" value="SBS82951.1"/>
    <property type="molecule type" value="Genomic_DNA"/>
</dbReference>
<dbReference type="Pfam" id="PF09717">
    <property type="entry name" value="CPW_WPC"/>
    <property type="match status" value="5"/>
</dbReference>
<gene>
    <name evidence="16" type="ORF">POVCU1_016150</name>
    <name evidence="15" type="ORF">POVCU2_0018070</name>
</gene>
<dbReference type="Proteomes" id="UP000078560">
    <property type="component" value="Unassembled WGS sequence"/>
</dbReference>
<evidence type="ECO:0000313" key="15">
    <source>
        <dbReference type="EMBL" id="SBS82951.1"/>
    </source>
</evidence>
<dbReference type="CDD" id="cd15866">
    <property type="entry name" value="R-SNARE_SEC22"/>
    <property type="match status" value="1"/>
</dbReference>
<dbReference type="InterPro" id="IPR044565">
    <property type="entry name" value="Sec22"/>
</dbReference>
<keyword evidence="8" id="KW-1133">Transmembrane helix</keyword>
<evidence type="ECO:0000256" key="10">
    <source>
        <dbReference type="ARBA" id="ARBA00023054"/>
    </source>
</evidence>
<evidence type="ECO:0000256" key="9">
    <source>
        <dbReference type="ARBA" id="ARBA00023034"/>
    </source>
</evidence>
<reference evidence="17 18" key="1">
    <citation type="submission" date="2016-05" db="EMBL/GenBank/DDBJ databases">
        <authorList>
            <person name="Naeem Raeece"/>
        </authorList>
    </citation>
    <scope>NUCLEOTIDE SEQUENCE [LARGE SCALE GENOMIC DNA]</scope>
</reference>
<dbReference type="SUPFAM" id="SSF58038">
    <property type="entry name" value="SNARE fusion complex"/>
    <property type="match status" value="1"/>
</dbReference>
<keyword evidence="9" id="KW-0333">Golgi apparatus</keyword>
<evidence type="ECO:0000256" key="8">
    <source>
        <dbReference type="ARBA" id="ARBA00022989"/>
    </source>
</evidence>
<dbReference type="GO" id="GO:0015031">
    <property type="term" value="P:protein transport"/>
    <property type="evidence" value="ECO:0007669"/>
    <property type="project" value="UniProtKB-KW"/>
</dbReference>
<keyword evidence="4" id="KW-0813">Transport</keyword>
<dbReference type="GO" id="GO:0000139">
    <property type="term" value="C:Golgi membrane"/>
    <property type="evidence" value="ECO:0007669"/>
    <property type="project" value="UniProtKB-SubCell"/>
</dbReference>